<dbReference type="VEuPathDB" id="FungiDB:SPRG_12550"/>
<reference evidence="1 2" key="1">
    <citation type="journal article" date="2013" name="PLoS Genet.">
        <title>Distinctive expansion of potential virulence genes in the genome of the oomycete fish pathogen Saprolegnia parasitica.</title>
        <authorList>
            <person name="Jiang R.H."/>
            <person name="de Bruijn I."/>
            <person name="Haas B.J."/>
            <person name="Belmonte R."/>
            <person name="Lobach L."/>
            <person name="Christie J."/>
            <person name="van den Ackerveken G."/>
            <person name="Bottin A."/>
            <person name="Bulone V."/>
            <person name="Diaz-Moreno S.M."/>
            <person name="Dumas B."/>
            <person name="Fan L."/>
            <person name="Gaulin E."/>
            <person name="Govers F."/>
            <person name="Grenville-Briggs L.J."/>
            <person name="Horner N.R."/>
            <person name="Levin J.Z."/>
            <person name="Mammella M."/>
            <person name="Meijer H.J."/>
            <person name="Morris P."/>
            <person name="Nusbaum C."/>
            <person name="Oome S."/>
            <person name="Phillips A.J."/>
            <person name="van Rooyen D."/>
            <person name="Rzeszutek E."/>
            <person name="Saraiva M."/>
            <person name="Secombes C.J."/>
            <person name="Seidl M.F."/>
            <person name="Snel B."/>
            <person name="Stassen J.H."/>
            <person name="Sykes S."/>
            <person name="Tripathy S."/>
            <person name="van den Berg H."/>
            <person name="Vega-Arreguin J.C."/>
            <person name="Wawra S."/>
            <person name="Young S.K."/>
            <person name="Zeng Q."/>
            <person name="Dieguez-Uribeondo J."/>
            <person name="Russ C."/>
            <person name="Tyler B.M."/>
            <person name="van West P."/>
        </authorList>
    </citation>
    <scope>NUCLEOTIDE SEQUENCE [LARGE SCALE GENOMIC DNA]</scope>
    <source>
        <strain evidence="1 2">CBS 223.65</strain>
    </source>
</reference>
<dbReference type="GeneID" id="24134498"/>
<protein>
    <submittedName>
        <fullName evidence="1">Uncharacterized protein</fullName>
    </submittedName>
</protein>
<dbReference type="EMBL" id="KK583266">
    <property type="protein sequence ID" value="KDO22570.1"/>
    <property type="molecule type" value="Genomic_DNA"/>
</dbReference>
<gene>
    <name evidence="1" type="ORF">SPRG_12550</name>
</gene>
<accession>A0A067C0D0</accession>
<sequence>MSLRHKLDVYHEVVAPTAPQQQPDGVAVAQIVENRLKAFNVSISAFIYKCHAKGEGTAVVGCRKKVRKSEQTTLSDMKTRLAIVMHVAQMDINVRPQPPSSDRVARRTWKSSIQQLGELMETAFNANMHALDGKNATKKIQGVRKRYSSLMLSNLPAGHKMYLATYNRIQAKKLQDNETPTEVFVLPKFVSAGLAGCDPEL</sequence>
<dbReference type="AlphaFoldDB" id="A0A067C0D0"/>
<dbReference type="Proteomes" id="UP000030745">
    <property type="component" value="Unassembled WGS sequence"/>
</dbReference>
<organism evidence="1 2">
    <name type="scientific">Saprolegnia parasitica (strain CBS 223.65)</name>
    <dbReference type="NCBI Taxonomy" id="695850"/>
    <lineage>
        <taxon>Eukaryota</taxon>
        <taxon>Sar</taxon>
        <taxon>Stramenopiles</taxon>
        <taxon>Oomycota</taxon>
        <taxon>Saprolegniomycetes</taxon>
        <taxon>Saprolegniales</taxon>
        <taxon>Saprolegniaceae</taxon>
        <taxon>Saprolegnia</taxon>
    </lineage>
</organism>
<name>A0A067C0D0_SAPPC</name>
<keyword evidence="2" id="KW-1185">Reference proteome</keyword>
<dbReference type="RefSeq" id="XP_012206686.1">
    <property type="nucleotide sequence ID" value="XM_012351296.1"/>
</dbReference>
<dbReference type="KEGG" id="spar:SPRG_12550"/>
<proteinExistence type="predicted"/>
<evidence type="ECO:0000313" key="2">
    <source>
        <dbReference type="Proteomes" id="UP000030745"/>
    </source>
</evidence>
<evidence type="ECO:0000313" key="1">
    <source>
        <dbReference type="EMBL" id="KDO22570.1"/>
    </source>
</evidence>